<dbReference type="InterPro" id="IPR029039">
    <property type="entry name" value="Flavoprotein-like_sf"/>
</dbReference>
<dbReference type="GO" id="GO:0016491">
    <property type="term" value="F:oxidoreductase activity"/>
    <property type="evidence" value="ECO:0007669"/>
    <property type="project" value="InterPro"/>
</dbReference>
<dbReference type="PANTHER" id="PTHR43278:SF4">
    <property type="entry name" value="NAD(P)H-DEPENDENT FMN-CONTAINING OXIDOREDUCTASE YWQN-RELATED"/>
    <property type="match status" value="1"/>
</dbReference>
<organism evidence="4 5">
    <name type="scientific">Candidatus Gemmiger avicola</name>
    <dbReference type="NCBI Taxonomy" id="2838605"/>
    <lineage>
        <taxon>Bacteria</taxon>
        <taxon>Bacillati</taxon>
        <taxon>Bacillota</taxon>
        <taxon>Clostridia</taxon>
        <taxon>Eubacteriales</taxon>
        <taxon>Gemmiger</taxon>
    </lineage>
</organism>
<dbReference type="Pfam" id="PF03358">
    <property type="entry name" value="FMN_red"/>
    <property type="match status" value="1"/>
</dbReference>
<reference evidence="4" key="2">
    <citation type="submission" date="2021-04" db="EMBL/GenBank/DDBJ databases">
        <authorList>
            <person name="Gilroy R."/>
        </authorList>
    </citation>
    <scope>NUCLEOTIDE SEQUENCE</scope>
    <source>
        <strain evidence="4">ChiBcec8-13705</strain>
    </source>
</reference>
<dbReference type="Proteomes" id="UP000886803">
    <property type="component" value="Unassembled WGS sequence"/>
</dbReference>
<dbReference type="PANTHER" id="PTHR43278">
    <property type="entry name" value="NAD(P)H-DEPENDENT FMN-CONTAINING OXIDOREDUCTASE YWQN-RELATED"/>
    <property type="match status" value="1"/>
</dbReference>
<comment type="caution">
    <text evidence="4">The sequence shown here is derived from an EMBL/GenBank/DDBJ whole genome shotgun (WGS) entry which is preliminary data.</text>
</comment>
<dbReference type="Gene3D" id="3.40.50.360">
    <property type="match status" value="1"/>
</dbReference>
<dbReference type="InterPro" id="IPR005025">
    <property type="entry name" value="FMN_Rdtase-like_dom"/>
</dbReference>
<evidence type="ECO:0000313" key="4">
    <source>
        <dbReference type="EMBL" id="HJB41420.1"/>
    </source>
</evidence>
<name>A0A9D2S3L3_9FIRM</name>
<dbReference type="AlphaFoldDB" id="A0A9D2S3L3"/>
<reference evidence="4" key="1">
    <citation type="journal article" date="2021" name="PeerJ">
        <title>Extensive microbial diversity within the chicken gut microbiome revealed by metagenomics and culture.</title>
        <authorList>
            <person name="Gilroy R."/>
            <person name="Ravi A."/>
            <person name="Getino M."/>
            <person name="Pursley I."/>
            <person name="Horton D.L."/>
            <person name="Alikhan N.F."/>
            <person name="Baker D."/>
            <person name="Gharbi K."/>
            <person name="Hall N."/>
            <person name="Watson M."/>
            <person name="Adriaenssens E.M."/>
            <person name="Foster-Nyarko E."/>
            <person name="Jarju S."/>
            <person name="Secka A."/>
            <person name="Antonio M."/>
            <person name="Oren A."/>
            <person name="Chaudhuri R.R."/>
            <person name="La Ragione R."/>
            <person name="Hildebrand F."/>
            <person name="Pallen M.J."/>
        </authorList>
    </citation>
    <scope>NUCLEOTIDE SEQUENCE</scope>
    <source>
        <strain evidence="4">ChiBcec8-13705</strain>
    </source>
</reference>
<evidence type="ECO:0000256" key="1">
    <source>
        <dbReference type="ARBA" id="ARBA00022630"/>
    </source>
</evidence>
<dbReference type="InterPro" id="IPR051796">
    <property type="entry name" value="ISF_SsuE-like"/>
</dbReference>
<keyword evidence="1" id="KW-0285">Flavoprotein</keyword>
<gene>
    <name evidence="4" type="ORF">H9945_02880</name>
</gene>
<sequence>MNVLLINGSPHAHGCTDAALREVAGALNADGIETTIYHIGPKPVGGCVGCGGCAKAGRCVFGGPPADVLPLAEQADGFVFGAPVHYATAAAGMLGFLHRLAYSAGGRVLRRKPAAVVTSARRAGTTTALEAMEKVPQILEMPLISGTYWPMVHGSNAEQAALDEEGMQIMRSVGHNMAWILRCIEAGRAAGINPPVGEPPIRTNFIR</sequence>
<dbReference type="SUPFAM" id="SSF52218">
    <property type="entry name" value="Flavoproteins"/>
    <property type="match status" value="1"/>
</dbReference>
<evidence type="ECO:0000259" key="3">
    <source>
        <dbReference type="Pfam" id="PF03358"/>
    </source>
</evidence>
<accession>A0A9D2S3L3</accession>
<feature type="domain" description="NADPH-dependent FMN reductase-like" evidence="3">
    <location>
        <begin position="1"/>
        <end position="152"/>
    </location>
</feature>
<proteinExistence type="predicted"/>
<keyword evidence="2" id="KW-0288">FMN</keyword>
<evidence type="ECO:0000313" key="5">
    <source>
        <dbReference type="Proteomes" id="UP000886803"/>
    </source>
</evidence>
<protein>
    <submittedName>
        <fullName evidence="4">Flavodoxin family protein</fullName>
    </submittedName>
</protein>
<dbReference type="EMBL" id="DWYG01000031">
    <property type="protein sequence ID" value="HJB41420.1"/>
    <property type="molecule type" value="Genomic_DNA"/>
</dbReference>
<evidence type="ECO:0000256" key="2">
    <source>
        <dbReference type="ARBA" id="ARBA00022643"/>
    </source>
</evidence>